<dbReference type="SMART" id="SM01110">
    <property type="entry name" value="Cutinase"/>
    <property type="match status" value="1"/>
</dbReference>
<dbReference type="eggNOG" id="ENOG502SQ4D">
    <property type="taxonomic scope" value="Eukaryota"/>
</dbReference>
<dbReference type="GO" id="GO:0052689">
    <property type="term" value="F:carboxylic ester hydrolase activity"/>
    <property type="evidence" value="ECO:0007669"/>
    <property type="project" value="UniProtKB-ARBA"/>
</dbReference>
<dbReference type="HOGENOM" id="CLU_040058_4_2_1"/>
<dbReference type="AlphaFoldDB" id="K3UFR0"/>
<feature type="signal peptide" evidence="3">
    <location>
        <begin position="1"/>
        <end position="17"/>
    </location>
</feature>
<reference evidence="4 5" key="1">
    <citation type="journal article" date="2012" name="PLoS Pathog.">
        <title>Comparative pathogenomics reveals horizontally acquired novel virulence genes in fungi infecting cereal hosts.</title>
        <authorList>
            <person name="Gardiner D.M."/>
            <person name="McDonald M.C."/>
            <person name="Covarelli L."/>
            <person name="Solomon P.S."/>
            <person name="Rusu A.G."/>
            <person name="Marshall M."/>
            <person name="Kazan K."/>
            <person name="Chakraborty S."/>
            <person name="McDonald B.A."/>
            <person name="Manners J.M."/>
        </authorList>
    </citation>
    <scope>NUCLEOTIDE SEQUENCE [LARGE SCALE GENOMIC DNA]</scope>
    <source>
        <strain evidence="4 5">CS3096</strain>
    </source>
</reference>
<dbReference type="EMBL" id="AFNW01000307">
    <property type="protein sequence ID" value="EKJ70586.1"/>
    <property type="molecule type" value="Genomic_DNA"/>
</dbReference>
<keyword evidence="1" id="KW-0378">Hydrolase</keyword>
<evidence type="ECO:0000256" key="3">
    <source>
        <dbReference type="SAM" id="SignalP"/>
    </source>
</evidence>
<dbReference type="Gene3D" id="3.40.50.1820">
    <property type="entry name" value="alpha/beta hydrolase"/>
    <property type="match status" value="1"/>
</dbReference>
<name>K3UFR0_FUSPC</name>
<keyword evidence="3" id="KW-0732">Signal</keyword>
<organism evidence="4 5">
    <name type="scientific">Fusarium pseudograminearum (strain CS3096)</name>
    <name type="common">Wheat and barley crown-rot fungus</name>
    <dbReference type="NCBI Taxonomy" id="1028729"/>
    <lineage>
        <taxon>Eukaryota</taxon>
        <taxon>Fungi</taxon>
        <taxon>Dikarya</taxon>
        <taxon>Ascomycota</taxon>
        <taxon>Pezizomycotina</taxon>
        <taxon>Sordariomycetes</taxon>
        <taxon>Hypocreomycetidae</taxon>
        <taxon>Hypocreales</taxon>
        <taxon>Nectriaceae</taxon>
        <taxon>Fusarium</taxon>
    </lineage>
</organism>
<keyword evidence="2" id="KW-1015">Disulfide bond</keyword>
<feature type="chain" id="PRO_5003866565" description="Cutinase" evidence="3">
    <location>
        <begin position="18"/>
        <end position="202"/>
    </location>
</feature>
<dbReference type="OrthoDB" id="6020543at2759"/>
<proteinExistence type="predicted"/>
<dbReference type="PANTHER" id="PTHR33630">
    <property type="entry name" value="CUTINASE RV1984C-RELATED-RELATED"/>
    <property type="match status" value="1"/>
</dbReference>
<keyword evidence="5" id="KW-1185">Reference proteome</keyword>
<dbReference type="GeneID" id="20367848"/>
<sequence length="202" mass="21745">MIFLITYLLLLVVLVSARGCNLVTNLTCTSGAHIIVVRGSLEPQGPGIIGVVAQHISSKIPNSDISALEYPAIYDPYKPSQTEGVRALTKVVKLYAALCPKTKMIILRISQGAHITADVMCGTSSVGFPATKPQPRNIANKTSADSNRQIFPRQKPNGCRYVSGKTMSFCEAGGHDLSTHMRYVSTYGQTAADFAVSMFHLA</sequence>
<gene>
    <name evidence="4" type="ORF">FPSE_09231</name>
</gene>
<protein>
    <recommendedName>
        <fullName evidence="6">Cutinase</fullName>
    </recommendedName>
</protein>
<evidence type="ECO:0000256" key="1">
    <source>
        <dbReference type="ARBA" id="ARBA00022801"/>
    </source>
</evidence>
<dbReference type="InterPro" id="IPR029058">
    <property type="entry name" value="AB_hydrolase_fold"/>
</dbReference>
<evidence type="ECO:0000313" key="5">
    <source>
        <dbReference type="Proteomes" id="UP000007978"/>
    </source>
</evidence>
<dbReference type="InterPro" id="IPR000675">
    <property type="entry name" value="Cutinase/axe"/>
</dbReference>
<dbReference type="Proteomes" id="UP000007978">
    <property type="component" value="Chromosome 1"/>
</dbReference>
<dbReference type="SUPFAM" id="SSF53474">
    <property type="entry name" value="alpha/beta-Hydrolases"/>
    <property type="match status" value="1"/>
</dbReference>
<evidence type="ECO:0008006" key="6">
    <source>
        <dbReference type="Google" id="ProtNLM"/>
    </source>
</evidence>
<comment type="caution">
    <text evidence="4">The sequence shown here is derived from an EMBL/GenBank/DDBJ whole genome shotgun (WGS) entry which is preliminary data.</text>
</comment>
<dbReference type="KEGG" id="fpu:FPSE_09231"/>
<dbReference type="PANTHER" id="PTHR33630:SF9">
    <property type="entry name" value="CUTINASE 4"/>
    <property type="match status" value="1"/>
</dbReference>
<accession>K3UFR0</accession>
<evidence type="ECO:0000313" key="4">
    <source>
        <dbReference type="EMBL" id="EKJ70586.1"/>
    </source>
</evidence>
<evidence type="ECO:0000256" key="2">
    <source>
        <dbReference type="ARBA" id="ARBA00023157"/>
    </source>
</evidence>
<dbReference type="Pfam" id="PF01083">
    <property type="entry name" value="Cutinase"/>
    <property type="match status" value="1"/>
</dbReference>
<dbReference type="RefSeq" id="XP_009260623.1">
    <property type="nucleotide sequence ID" value="XM_009262348.1"/>
</dbReference>